<dbReference type="EMBL" id="BAABJM010000008">
    <property type="protein sequence ID" value="GAA5068181.1"/>
    <property type="molecule type" value="Genomic_DNA"/>
</dbReference>
<evidence type="ECO:0000313" key="4">
    <source>
        <dbReference type="Proteomes" id="UP001500603"/>
    </source>
</evidence>
<dbReference type="RefSeq" id="WP_345499502.1">
    <property type="nucleotide sequence ID" value="NZ_BAABJM010000008.1"/>
</dbReference>
<protein>
    <submittedName>
        <fullName evidence="3">HNH endonuclease family protein</fullName>
    </submittedName>
</protein>
<evidence type="ECO:0000259" key="2">
    <source>
        <dbReference type="Pfam" id="PF07510"/>
    </source>
</evidence>
<accession>A0ABP9KYX7</accession>
<keyword evidence="1" id="KW-0732">Signal</keyword>
<comment type="caution">
    <text evidence="3">The sequence shown here is derived from an EMBL/GenBank/DDBJ whole genome shotgun (WGS) entry which is preliminary data.</text>
</comment>
<evidence type="ECO:0000313" key="3">
    <source>
        <dbReference type="EMBL" id="GAA5068181.1"/>
    </source>
</evidence>
<dbReference type="PANTHER" id="PTHR24094:SF15">
    <property type="entry name" value="AMP-DEPENDENT SYNTHETASE_LIGASE DOMAIN-CONTAINING PROTEIN-RELATED"/>
    <property type="match status" value="1"/>
</dbReference>
<dbReference type="Pfam" id="PF07510">
    <property type="entry name" value="GmrSD_C"/>
    <property type="match status" value="1"/>
</dbReference>
<evidence type="ECO:0000256" key="1">
    <source>
        <dbReference type="SAM" id="SignalP"/>
    </source>
</evidence>
<feature type="domain" description="GmrSD restriction endonucleases C-terminal" evidence="2">
    <location>
        <begin position="93"/>
        <end position="231"/>
    </location>
</feature>
<dbReference type="PANTHER" id="PTHR24094">
    <property type="entry name" value="SECRETED PROTEIN"/>
    <property type="match status" value="1"/>
</dbReference>
<organism evidence="3 4">
    <name type="scientific">Nocardia callitridis</name>
    <dbReference type="NCBI Taxonomy" id="648753"/>
    <lineage>
        <taxon>Bacteria</taxon>
        <taxon>Bacillati</taxon>
        <taxon>Actinomycetota</taxon>
        <taxon>Actinomycetes</taxon>
        <taxon>Mycobacteriales</taxon>
        <taxon>Nocardiaceae</taxon>
        <taxon>Nocardia</taxon>
    </lineage>
</organism>
<name>A0ABP9KYX7_9NOCA</name>
<feature type="chain" id="PRO_5045791379" evidence="1">
    <location>
        <begin position="22"/>
        <end position="237"/>
    </location>
</feature>
<feature type="signal peptide" evidence="1">
    <location>
        <begin position="1"/>
        <end position="21"/>
    </location>
</feature>
<sequence>MNWGILRCLLAVLILLTTAVASGCAGLGASGPAAAPGSPTAAELTLLLARVRVVSERPFPGGYERDCTAGRGCVFGQAWTDDTDAPGGHDGCDTRNNVLNRQLTEVTYRQHTRDCVVVSGTLADPYSGRRIDFTKARAKAVQIDHVYPLAAAWDMGAARWPLARRVRFANDIEFNLLAADGAANQAKGDKTPARWLPPWPEGHCFYAGKYLTTAIQYDLPITTADKSALQKIRRRCP</sequence>
<keyword evidence="3" id="KW-0540">Nuclease</keyword>
<dbReference type="InterPro" id="IPR011089">
    <property type="entry name" value="GmrSD_C"/>
</dbReference>
<dbReference type="GO" id="GO:0004519">
    <property type="term" value="F:endonuclease activity"/>
    <property type="evidence" value="ECO:0007669"/>
    <property type="project" value="UniProtKB-KW"/>
</dbReference>
<reference evidence="4" key="1">
    <citation type="journal article" date="2019" name="Int. J. Syst. Evol. Microbiol.">
        <title>The Global Catalogue of Microorganisms (GCM) 10K type strain sequencing project: providing services to taxonomists for standard genome sequencing and annotation.</title>
        <authorList>
            <consortium name="The Broad Institute Genomics Platform"/>
            <consortium name="The Broad Institute Genome Sequencing Center for Infectious Disease"/>
            <person name="Wu L."/>
            <person name="Ma J."/>
        </authorList>
    </citation>
    <scope>NUCLEOTIDE SEQUENCE [LARGE SCALE GENOMIC DNA]</scope>
    <source>
        <strain evidence="4">JCM 18298</strain>
    </source>
</reference>
<gene>
    <name evidence="3" type="ORF">GCM10023318_58260</name>
</gene>
<keyword evidence="3" id="KW-0255">Endonuclease</keyword>
<keyword evidence="3" id="KW-0378">Hydrolase</keyword>
<dbReference type="Proteomes" id="UP001500603">
    <property type="component" value="Unassembled WGS sequence"/>
</dbReference>
<dbReference type="PROSITE" id="PS51257">
    <property type="entry name" value="PROKAR_LIPOPROTEIN"/>
    <property type="match status" value="1"/>
</dbReference>
<proteinExistence type="predicted"/>
<keyword evidence="4" id="KW-1185">Reference proteome</keyword>